<dbReference type="GO" id="GO:0005886">
    <property type="term" value="C:plasma membrane"/>
    <property type="evidence" value="ECO:0007669"/>
    <property type="project" value="UniProtKB-SubCell"/>
</dbReference>
<organism evidence="14 15">
    <name type="scientific">Steinernema carpocapsae</name>
    <name type="common">Entomopathogenic nematode</name>
    <dbReference type="NCBI Taxonomy" id="34508"/>
    <lineage>
        <taxon>Eukaryota</taxon>
        <taxon>Metazoa</taxon>
        <taxon>Ecdysozoa</taxon>
        <taxon>Nematoda</taxon>
        <taxon>Chromadorea</taxon>
        <taxon>Rhabditida</taxon>
        <taxon>Tylenchina</taxon>
        <taxon>Panagrolaimomorpha</taxon>
        <taxon>Strongyloidoidea</taxon>
        <taxon>Steinernematidae</taxon>
        <taxon>Steinernema</taxon>
    </lineage>
</organism>
<dbReference type="PRINTS" id="PR01012">
    <property type="entry name" value="NRPEPTIDEYR"/>
</dbReference>
<evidence type="ECO:0000256" key="5">
    <source>
        <dbReference type="ARBA" id="ARBA00022989"/>
    </source>
</evidence>
<evidence type="ECO:0000313" key="14">
    <source>
        <dbReference type="EMBL" id="TKR89583.1"/>
    </source>
</evidence>
<evidence type="ECO:0000256" key="12">
    <source>
        <dbReference type="SAM" id="Phobius"/>
    </source>
</evidence>
<comment type="subcellular location">
    <subcellularLocation>
        <location evidence="1">Cell membrane</location>
        <topology evidence="1">Multi-pass membrane protein</topology>
    </subcellularLocation>
</comment>
<dbReference type="InterPro" id="IPR000611">
    <property type="entry name" value="NPY_rcpt"/>
</dbReference>
<keyword evidence="5 12" id="KW-1133">Transmembrane helix</keyword>
<feature type="transmembrane region" description="Helical" evidence="12">
    <location>
        <begin position="178"/>
        <end position="202"/>
    </location>
</feature>
<name>A0A4U5P1Q7_STECR</name>
<reference evidence="14 15" key="1">
    <citation type="journal article" date="2015" name="Genome Biol.">
        <title>Comparative genomics of Steinernema reveals deeply conserved gene regulatory networks.</title>
        <authorList>
            <person name="Dillman A.R."/>
            <person name="Macchietto M."/>
            <person name="Porter C.F."/>
            <person name="Rogers A."/>
            <person name="Williams B."/>
            <person name="Antoshechkin I."/>
            <person name="Lee M.M."/>
            <person name="Goodwin Z."/>
            <person name="Lu X."/>
            <person name="Lewis E.E."/>
            <person name="Goodrich-Blair H."/>
            <person name="Stock S.P."/>
            <person name="Adams B.J."/>
            <person name="Sternberg P.W."/>
            <person name="Mortazavi A."/>
        </authorList>
    </citation>
    <scope>NUCLEOTIDE SEQUENCE [LARGE SCALE GENOMIC DNA]</scope>
    <source>
        <strain evidence="14 15">ALL</strain>
    </source>
</reference>
<dbReference type="PANTHER" id="PTHR24246">
    <property type="entry name" value="OLFACTORY RECEPTOR AND ADENOSINE RECEPTOR"/>
    <property type="match status" value="1"/>
</dbReference>
<dbReference type="STRING" id="34508.A0A4U5P1Q7"/>
<gene>
    <name evidence="14" type="ORF">L596_013662</name>
</gene>
<sequence length="379" mass="43502">MQYVIVIYAIAELLLSVHISLSNLLVLWVFFRCQKVRTVTNTYIFSLALSDFMAGAIGLPATVFSVLTRAPHSFYGCMAIHIYMCILCTISIFHLLAIALDKYLTICCRSTFLGRASRHRRAFVLITLAWVCGTAVAILPMFNVFQFARTENAFQCIKINNLYFQNECHFFVVIDYRYLVYVIFLGTILVPTFLIVYCYAAIFSRIRYEEKQIKCLLRASERERRMNSRRKLIRILLILVLTYAICWYPLYLLNSIDLFFTSPNSTSPSLTLAAVVLSHVSCAVNPLIYAYGMPGFKHALREFFRMRNTQTTFVNYSCYVKTVKEKSRSASVDVRQKSNRGSGRTRDRKKSAPPMHRQRTLPETSPPHLSPAPNESNAN</sequence>
<dbReference type="OrthoDB" id="9445642at2759"/>
<evidence type="ECO:0000256" key="6">
    <source>
        <dbReference type="ARBA" id="ARBA00023040"/>
    </source>
</evidence>
<keyword evidence="7 12" id="KW-0472">Membrane</keyword>
<dbReference type="Gene3D" id="1.20.1070.10">
    <property type="entry name" value="Rhodopsin 7-helix transmembrane proteins"/>
    <property type="match status" value="1"/>
</dbReference>
<keyword evidence="6" id="KW-0297">G-protein coupled receptor</keyword>
<evidence type="ECO:0000256" key="2">
    <source>
        <dbReference type="ARBA" id="ARBA00010663"/>
    </source>
</evidence>
<evidence type="ECO:0000256" key="1">
    <source>
        <dbReference type="ARBA" id="ARBA00004651"/>
    </source>
</evidence>
<evidence type="ECO:0000256" key="7">
    <source>
        <dbReference type="ARBA" id="ARBA00023136"/>
    </source>
</evidence>
<feature type="domain" description="G-protein coupled receptors family 1 profile" evidence="13">
    <location>
        <begin position="22"/>
        <end position="289"/>
    </location>
</feature>
<dbReference type="InterPro" id="IPR017452">
    <property type="entry name" value="GPCR_Rhodpsn_7TM"/>
</dbReference>
<dbReference type="InterPro" id="IPR000276">
    <property type="entry name" value="GPCR_Rhodpsn"/>
</dbReference>
<evidence type="ECO:0000256" key="9">
    <source>
        <dbReference type="ARBA" id="ARBA00023180"/>
    </source>
</evidence>
<keyword evidence="10" id="KW-0807">Transducer</keyword>
<dbReference type="AlphaFoldDB" id="A0A4U5P1Q7"/>
<dbReference type="SUPFAM" id="SSF81321">
    <property type="entry name" value="Family A G protein-coupled receptor-like"/>
    <property type="match status" value="1"/>
</dbReference>
<dbReference type="EMBL" id="AZBU02000003">
    <property type="protein sequence ID" value="TKR89583.1"/>
    <property type="molecule type" value="Genomic_DNA"/>
</dbReference>
<dbReference type="PROSITE" id="PS50262">
    <property type="entry name" value="G_PROTEIN_RECEP_F1_2"/>
    <property type="match status" value="1"/>
</dbReference>
<feature type="transmembrane region" description="Helical" evidence="12">
    <location>
        <begin position="232"/>
        <end position="250"/>
    </location>
</feature>
<evidence type="ECO:0000313" key="15">
    <source>
        <dbReference type="Proteomes" id="UP000298663"/>
    </source>
</evidence>
<evidence type="ECO:0000256" key="8">
    <source>
        <dbReference type="ARBA" id="ARBA00023170"/>
    </source>
</evidence>
<keyword evidence="9" id="KW-0325">Glycoprotein</keyword>
<comment type="caution">
    <text evidence="14">The sequence shown here is derived from an EMBL/GenBank/DDBJ whole genome shotgun (WGS) entry which is preliminary data.</text>
</comment>
<dbReference type="Pfam" id="PF00001">
    <property type="entry name" value="7tm_1"/>
    <property type="match status" value="1"/>
</dbReference>
<accession>A0A4U5P1Q7</accession>
<keyword evidence="4 12" id="KW-0812">Transmembrane</keyword>
<feature type="transmembrane region" description="Helical" evidence="12">
    <location>
        <begin position="270"/>
        <end position="291"/>
    </location>
</feature>
<feature type="transmembrane region" description="Helical" evidence="12">
    <location>
        <begin position="73"/>
        <end position="100"/>
    </location>
</feature>
<feature type="transmembrane region" description="Helical" evidence="12">
    <location>
        <begin position="43"/>
        <end position="67"/>
    </location>
</feature>
<dbReference type="PANTHER" id="PTHR24246:SF27">
    <property type="entry name" value="ADENOSINE RECEPTOR, ISOFORM A"/>
    <property type="match status" value="1"/>
</dbReference>
<feature type="region of interest" description="Disordered" evidence="11">
    <location>
        <begin position="329"/>
        <end position="379"/>
    </location>
</feature>
<protein>
    <recommendedName>
        <fullName evidence="13">G-protein coupled receptors family 1 profile domain-containing protein</fullName>
    </recommendedName>
</protein>
<keyword evidence="3" id="KW-1003">Cell membrane</keyword>
<reference evidence="14 15" key="2">
    <citation type="journal article" date="2019" name="G3 (Bethesda)">
        <title>Hybrid Assembly of the Genome of the Entomopathogenic Nematode Steinernema carpocapsae Identifies the X-Chromosome.</title>
        <authorList>
            <person name="Serra L."/>
            <person name="Macchietto M."/>
            <person name="Macias-Munoz A."/>
            <person name="McGill C.J."/>
            <person name="Rodriguez I.M."/>
            <person name="Rodriguez B."/>
            <person name="Murad R."/>
            <person name="Mortazavi A."/>
        </authorList>
    </citation>
    <scope>NUCLEOTIDE SEQUENCE [LARGE SCALE GENOMIC DNA]</scope>
    <source>
        <strain evidence="14 15">ALL</strain>
    </source>
</reference>
<evidence type="ECO:0000256" key="4">
    <source>
        <dbReference type="ARBA" id="ARBA00022692"/>
    </source>
</evidence>
<dbReference type="PRINTS" id="PR00237">
    <property type="entry name" value="GPCRRHODOPSN"/>
</dbReference>
<evidence type="ECO:0000256" key="3">
    <source>
        <dbReference type="ARBA" id="ARBA00022475"/>
    </source>
</evidence>
<evidence type="ECO:0000256" key="11">
    <source>
        <dbReference type="SAM" id="MobiDB-lite"/>
    </source>
</evidence>
<feature type="transmembrane region" description="Helical" evidence="12">
    <location>
        <begin position="6"/>
        <end position="31"/>
    </location>
</feature>
<feature type="compositionally biased region" description="Basic residues" evidence="11">
    <location>
        <begin position="346"/>
        <end position="359"/>
    </location>
</feature>
<comment type="similarity">
    <text evidence="2">Belongs to the G-protein coupled receptor 1 family.</text>
</comment>
<dbReference type="GO" id="GO:0004983">
    <property type="term" value="F:neuropeptide Y receptor activity"/>
    <property type="evidence" value="ECO:0007669"/>
    <property type="project" value="InterPro"/>
</dbReference>
<keyword evidence="15" id="KW-1185">Reference proteome</keyword>
<keyword evidence="8" id="KW-0675">Receptor</keyword>
<dbReference type="Proteomes" id="UP000298663">
    <property type="component" value="Unassembled WGS sequence"/>
</dbReference>
<feature type="transmembrane region" description="Helical" evidence="12">
    <location>
        <begin position="121"/>
        <end position="142"/>
    </location>
</feature>
<evidence type="ECO:0000259" key="13">
    <source>
        <dbReference type="PROSITE" id="PS50262"/>
    </source>
</evidence>
<proteinExistence type="inferred from homology"/>
<evidence type="ECO:0000256" key="10">
    <source>
        <dbReference type="ARBA" id="ARBA00023224"/>
    </source>
</evidence>